<keyword evidence="3" id="KW-1185">Reference proteome</keyword>
<proteinExistence type="predicted"/>
<dbReference type="HOGENOM" id="CLU_1929791_0_0_1"/>
<gene>
    <name evidence="2" type="primary">Dsim\GD13901</name>
    <name evidence="2" type="ORF">Dsim_GD13901</name>
</gene>
<dbReference type="AlphaFoldDB" id="B4QIS7"/>
<feature type="region of interest" description="Disordered" evidence="1">
    <location>
        <begin position="59"/>
        <end position="82"/>
    </location>
</feature>
<evidence type="ECO:0000313" key="2">
    <source>
        <dbReference type="EMBL" id="EDX09352.1"/>
    </source>
</evidence>
<organism evidence="2 3">
    <name type="scientific">Drosophila simulans</name>
    <name type="common">Fruit fly</name>
    <dbReference type="NCBI Taxonomy" id="7240"/>
    <lineage>
        <taxon>Eukaryota</taxon>
        <taxon>Metazoa</taxon>
        <taxon>Ecdysozoa</taxon>
        <taxon>Arthropoda</taxon>
        <taxon>Hexapoda</taxon>
        <taxon>Insecta</taxon>
        <taxon>Pterygota</taxon>
        <taxon>Neoptera</taxon>
        <taxon>Endopterygota</taxon>
        <taxon>Diptera</taxon>
        <taxon>Brachycera</taxon>
        <taxon>Muscomorpha</taxon>
        <taxon>Ephydroidea</taxon>
        <taxon>Drosophilidae</taxon>
        <taxon>Drosophila</taxon>
        <taxon>Sophophora</taxon>
    </lineage>
</organism>
<feature type="compositionally biased region" description="Low complexity" evidence="1">
    <location>
        <begin position="21"/>
        <end position="30"/>
    </location>
</feature>
<dbReference type="OrthoDB" id="7939567at2759"/>
<protein>
    <submittedName>
        <fullName evidence="2">GD13901</fullName>
    </submittedName>
</protein>
<sequence length="131" mass="13594">MDSSHIAVRVARRSPSPAAVSQSSYGSLGSSQDIHIRVDKDGVASESTPLLAAAQRSIKTSSSLTASVSASSSTPSSCRRNPTLHDTHIGYQLALGGTAGHVLHCCESLALAAYLLNGDKLHLGDEFTGDF</sequence>
<dbReference type="EMBL" id="CM000363">
    <property type="protein sequence ID" value="EDX09352.1"/>
    <property type="molecule type" value="Genomic_DNA"/>
</dbReference>
<evidence type="ECO:0000256" key="1">
    <source>
        <dbReference type="SAM" id="MobiDB-lite"/>
    </source>
</evidence>
<name>B4QIS7_DROSI</name>
<dbReference type="Proteomes" id="UP000000304">
    <property type="component" value="Chromosome 3L"/>
</dbReference>
<feature type="compositionally biased region" description="Low complexity" evidence="1">
    <location>
        <begin position="59"/>
        <end position="77"/>
    </location>
</feature>
<accession>B4QIS7</accession>
<dbReference type="STRING" id="7240.B4QIS7"/>
<reference evidence="2 3" key="1">
    <citation type="journal article" date="2007" name="Nature">
        <title>Evolution of genes and genomes on the Drosophila phylogeny.</title>
        <authorList>
            <consortium name="Drosophila 12 Genomes Consortium"/>
            <person name="Clark A.G."/>
            <person name="Eisen M.B."/>
            <person name="Smith D.R."/>
            <person name="Bergman C.M."/>
            <person name="Oliver B."/>
            <person name="Markow T.A."/>
            <person name="Kaufman T.C."/>
            <person name="Kellis M."/>
            <person name="Gelbart W."/>
            <person name="Iyer V.N."/>
            <person name="Pollard D.A."/>
            <person name="Sackton T.B."/>
            <person name="Larracuente A.M."/>
            <person name="Singh N.D."/>
            <person name="Abad J.P."/>
            <person name="Abt D.N."/>
            <person name="Adryan B."/>
            <person name="Aguade M."/>
            <person name="Akashi H."/>
            <person name="Anderson W.W."/>
            <person name="Aquadro C.F."/>
            <person name="Ardell D.H."/>
            <person name="Arguello R."/>
            <person name="Artieri C.G."/>
            <person name="Barbash D.A."/>
            <person name="Barker D."/>
            <person name="Barsanti P."/>
            <person name="Batterham P."/>
            <person name="Batzoglou S."/>
            <person name="Begun D."/>
            <person name="Bhutkar A."/>
            <person name="Blanco E."/>
            <person name="Bosak S.A."/>
            <person name="Bradley R.K."/>
            <person name="Brand A.D."/>
            <person name="Brent M.R."/>
            <person name="Brooks A.N."/>
            <person name="Brown R.H."/>
            <person name="Butlin R.K."/>
            <person name="Caggese C."/>
            <person name="Calvi B.R."/>
            <person name="Bernardo de Carvalho A."/>
            <person name="Caspi A."/>
            <person name="Castrezana S."/>
            <person name="Celniker S.E."/>
            <person name="Chang J.L."/>
            <person name="Chapple C."/>
            <person name="Chatterji S."/>
            <person name="Chinwalla A."/>
            <person name="Civetta A."/>
            <person name="Clifton S.W."/>
            <person name="Comeron J.M."/>
            <person name="Costello J.C."/>
            <person name="Coyne J.A."/>
            <person name="Daub J."/>
            <person name="David R.G."/>
            <person name="Delcher A.L."/>
            <person name="Delehaunty K."/>
            <person name="Do C.B."/>
            <person name="Ebling H."/>
            <person name="Edwards K."/>
            <person name="Eickbush T."/>
            <person name="Evans J.D."/>
            <person name="Filipski A."/>
            <person name="Findeiss S."/>
            <person name="Freyhult E."/>
            <person name="Fulton L."/>
            <person name="Fulton R."/>
            <person name="Garcia A.C."/>
            <person name="Gardiner A."/>
            <person name="Garfield D.A."/>
            <person name="Garvin B.E."/>
            <person name="Gibson G."/>
            <person name="Gilbert D."/>
            <person name="Gnerre S."/>
            <person name="Godfrey J."/>
            <person name="Good R."/>
            <person name="Gotea V."/>
            <person name="Gravely B."/>
            <person name="Greenberg A.J."/>
            <person name="Griffiths-Jones S."/>
            <person name="Gross S."/>
            <person name="Guigo R."/>
            <person name="Gustafson E.A."/>
            <person name="Haerty W."/>
            <person name="Hahn M.W."/>
            <person name="Halligan D.L."/>
            <person name="Halpern A.L."/>
            <person name="Halter G.M."/>
            <person name="Han M.V."/>
            <person name="Heger A."/>
            <person name="Hillier L."/>
            <person name="Hinrichs A.S."/>
            <person name="Holmes I."/>
            <person name="Hoskins R.A."/>
            <person name="Hubisz M.J."/>
            <person name="Hultmark D."/>
            <person name="Huntley M.A."/>
            <person name="Jaffe D.B."/>
            <person name="Jagadeeshan S."/>
            <person name="Jeck W.R."/>
            <person name="Johnson J."/>
            <person name="Jones C.D."/>
            <person name="Jordan W.C."/>
            <person name="Karpen G.H."/>
            <person name="Kataoka E."/>
            <person name="Keightley P.D."/>
            <person name="Kheradpour P."/>
            <person name="Kirkness E.F."/>
            <person name="Koerich L.B."/>
            <person name="Kristiansen K."/>
            <person name="Kudrna D."/>
            <person name="Kulathinal R.J."/>
            <person name="Kumar S."/>
            <person name="Kwok R."/>
            <person name="Lander E."/>
            <person name="Langley C.H."/>
            <person name="Lapoint R."/>
            <person name="Lazzaro B.P."/>
            <person name="Lee S.J."/>
            <person name="Levesque L."/>
            <person name="Li R."/>
            <person name="Lin C.F."/>
            <person name="Lin M.F."/>
            <person name="Lindblad-Toh K."/>
            <person name="Llopart A."/>
            <person name="Long M."/>
            <person name="Low L."/>
            <person name="Lozovsky E."/>
            <person name="Lu J."/>
            <person name="Luo M."/>
            <person name="Machado C.A."/>
            <person name="Makalowski W."/>
            <person name="Marzo M."/>
            <person name="Matsuda M."/>
            <person name="Matzkin L."/>
            <person name="McAllister B."/>
            <person name="McBride C.S."/>
            <person name="McKernan B."/>
            <person name="McKernan K."/>
            <person name="Mendez-Lago M."/>
            <person name="Minx P."/>
            <person name="Mollenhauer M.U."/>
            <person name="Montooth K."/>
            <person name="Mount S.M."/>
            <person name="Mu X."/>
            <person name="Myers E."/>
            <person name="Negre B."/>
            <person name="Newfeld S."/>
            <person name="Nielsen R."/>
            <person name="Noor M.A."/>
            <person name="O'Grady P."/>
            <person name="Pachter L."/>
            <person name="Papaceit M."/>
            <person name="Parisi M.J."/>
            <person name="Parisi M."/>
            <person name="Parts L."/>
            <person name="Pedersen J.S."/>
            <person name="Pesole G."/>
            <person name="Phillippy A.M."/>
            <person name="Ponting C.P."/>
            <person name="Pop M."/>
            <person name="Porcelli D."/>
            <person name="Powell J.R."/>
            <person name="Prohaska S."/>
            <person name="Pruitt K."/>
            <person name="Puig M."/>
            <person name="Quesneville H."/>
            <person name="Ram K.R."/>
            <person name="Rand D."/>
            <person name="Rasmussen M.D."/>
            <person name="Reed L.K."/>
            <person name="Reenan R."/>
            <person name="Reily A."/>
            <person name="Remington K.A."/>
            <person name="Rieger T.T."/>
            <person name="Ritchie M.G."/>
            <person name="Robin C."/>
            <person name="Rogers Y.H."/>
            <person name="Rohde C."/>
            <person name="Rozas J."/>
            <person name="Rubenfield M.J."/>
            <person name="Ruiz A."/>
            <person name="Russo S."/>
            <person name="Salzberg S.L."/>
            <person name="Sanchez-Gracia A."/>
            <person name="Saranga D.J."/>
            <person name="Sato H."/>
            <person name="Schaeffer S.W."/>
            <person name="Schatz M.C."/>
            <person name="Schlenke T."/>
            <person name="Schwartz R."/>
            <person name="Segarra C."/>
            <person name="Singh R.S."/>
            <person name="Sirot L."/>
            <person name="Sirota M."/>
            <person name="Sisneros N.B."/>
            <person name="Smith C.D."/>
            <person name="Smith T.F."/>
            <person name="Spieth J."/>
            <person name="Stage D.E."/>
            <person name="Stark A."/>
            <person name="Stephan W."/>
            <person name="Strausberg R.L."/>
            <person name="Strempel S."/>
            <person name="Sturgill D."/>
            <person name="Sutton G."/>
            <person name="Sutton G.G."/>
            <person name="Tao W."/>
            <person name="Teichmann S."/>
            <person name="Tobari Y.N."/>
            <person name="Tomimura Y."/>
            <person name="Tsolas J.M."/>
            <person name="Valente V.L."/>
            <person name="Venter E."/>
            <person name="Venter J.C."/>
            <person name="Vicario S."/>
            <person name="Vieira F.G."/>
            <person name="Vilella A.J."/>
            <person name="Villasante A."/>
            <person name="Walenz B."/>
            <person name="Wang J."/>
            <person name="Wasserman M."/>
            <person name="Watts T."/>
            <person name="Wilson D."/>
            <person name="Wilson R.K."/>
            <person name="Wing R.A."/>
            <person name="Wolfner M.F."/>
            <person name="Wong A."/>
            <person name="Wong G.K."/>
            <person name="Wu C.I."/>
            <person name="Wu G."/>
            <person name="Yamamoto D."/>
            <person name="Yang H.P."/>
            <person name="Yang S.P."/>
            <person name="Yorke J.A."/>
            <person name="Yoshida K."/>
            <person name="Zdobnov E."/>
            <person name="Zhang P."/>
            <person name="Zhang Y."/>
            <person name="Zimin A.V."/>
            <person name="Baldwin J."/>
            <person name="Abdouelleil A."/>
            <person name="Abdulkadir J."/>
            <person name="Abebe A."/>
            <person name="Abera B."/>
            <person name="Abreu J."/>
            <person name="Acer S.C."/>
            <person name="Aftuck L."/>
            <person name="Alexander A."/>
            <person name="An P."/>
            <person name="Anderson E."/>
            <person name="Anderson S."/>
            <person name="Arachi H."/>
            <person name="Azer M."/>
            <person name="Bachantsang P."/>
            <person name="Barry A."/>
            <person name="Bayul T."/>
            <person name="Berlin A."/>
            <person name="Bessette D."/>
            <person name="Bloom T."/>
            <person name="Blye J."/>
            <person name="Boguslavskiy L."/>
            <person name="Bonnet C."/>
            <person name="Boukhgalter B."/>
            <person name="Bourzgui I."/>
            <person name="Brown A."/>
            <person name="Cahill P."/>
            <person name="Channer S."/>
            <person name="Cheshatsang Y."/>
            <person name="Chuda L."/>
            <person name="Citroen M."/>
            <person name="Collymore A."/>
            <person name="Cooke P."/>
            <person name="Costello M."/>
            <person name="D'Aco K."/>
            <person name="Daza R."/>
            <person name="De Haan G."/>
            <person name="DeGray S."/>
            <person name="DeMaso C."/>
            <person name="Dhargay N."/>
            <person name="Dooley K."/>
            <person name="Dooley E."/>
            <person name="Doricent M."/>
            <person name="Dorje P."/>
            <person name="Dorjee K."/>
            <person name="Dupes A."/>
            <person name="Elong R."/>
            <person name="Falk J."/>
            <person name="Farina A."/>
            <person name="Faro S."/>
            <person name="Ferguson D."/>
            <person name="Fisher S."/>
            <person name="Foley C.D."/>
            <person name="Franke A."/>
            <person name="Friedrich D."/>
            <person name="Gadbois L."/>
            <person name="Gearin G."/>
            <person name="Gearin C.R."/>
            <person name="Giannoukos G."/>
            <person name="Goode T."/>
            <person name="Graham J."/>
            <person name="Grandbois E."/>
            <person name="Grewal S."/>
            <person name="Gyaltsen K."/>
            <person name="Hafez N."/>
            <person name="Hagos B."/>
            <person name="Hall J."/>
            <person name="Henson C."/>
            <person name="Hollinger A."/>
            <person name="Honan T."/>
            <person name="Huard M.D."/>
            <person name="Hughes L."/>
            <person name="Hurhula B."/>
            <person name="Husby M.E."/>
            <person name="Kamat A."/>
            <person name="Kanga B."/>
            <person name="Kashin S."/>
            <person name="Khazanovich D."/>
            <person name="Kisner P."/>
            <person name="Lance K."/>
            <person name="Lara M."/>
            <person name="Lee W."/>
            <person name="Lennon N."/>
            <person name="Letendre F."/>
            <person name="LeVine R."/>
            <person name="Lipovsky A."/>
            <person name="Liu X."/>
            <person name="Liu J."/>
            <person name="Liu S."/>
            <person name="Lokyitsang T."/>
            <person name="Lokyitsang Y."/>
            <person name="Lubonja R."/>
            <person name="Lui A."/>
            <person name="MacDonald P."/>
            <person name="Magnisalis V."/>
            <person name="Maru K."/>
            <person name="Matthews C."/>
            <person name="McCusker W."/>
            <person name="McDonough S."/>
            <person name="Mehta T."/>
            <person name="Meldrim J."/>
            <person name="Meneus L."/>
            <person name="Mihai O."/>
            <person name="Mihalev A."/>
            <person name="Mihova T."/>
            <person name="Mittelman R."/>
            <person name="Mlenga V."/>
            <person name="Montmayeur A."/>
            <person name="Mulrain L."/>
            <person name="Navidi A."/>
            <person name="Naylor J."/>
            <person name="Negash T."/>
            <person name="Nguyen T."/>
            <person name="Nguyen N."/>
            <person name="Nicol R."/>
            <person name="Norbu C."/>
            <person name="Norbu N."/>
            <person name="Novod N."/>
            <person name="O'Neill B."/>
            <person name="Osman S."/>
            <person name="Markiewicz E."/>
            <person name="Oyono O.L."/>
            <person name="Patti C."/>
            <person name="Phunkhang P."/>
            <person name="Pierre F."/>
            <person name="Priest M."/>
            <person name="Raghuraman S."/>
            <person name="Rege F."/>
            <person name="Reyes R."/>
            <person name="Rise C."/>
            <person name="Rogov P."/>
            <person name="Ross K."/>
            <person name="Ryan E."/>
            <person name="Settipalli S."/>
            <person name="Shea T."/>
            <person name="Sherpa N."/>
            <person name="Shi L."/>
            <person name="Shih D."/>
            <person name="Sparrow T."/>
            <person name="Spaulding J."/>
            <person name="Stalker J."/>
            <person name="Stange-Thomann N."/>
            <person name="Stavropoulos S."/>
            <person name="Stone C."/>
            <person name="Strader C."/>
            <person name="Tesfaye S."/>
            <person name="Thomson T."/>
            <person name="Thoulutsang Y."/>
            <person name="Thoulutsang D."/>
            <person name="Topham K."/>
            <person name="Topping I."/>
            <person name="Tsamla T."/>
            <person name="Vassiliev H."/>
            <person name="Vo A."/>
            <person name="Wangchuk T."/>
            <person name="Wangdi T."/>
            <person name="Weiand M."/>
            <person name="Wilkinson J."/>
            <person name="Wilson A."/>
            <person name="Yadav S."/>
            <person name="Young G."/>
            <person name="Yu Q."/>
            <person name="Zembek L."/>
            <person name="Zhong D."/>
            <person name="Zimmer A."/>
            <person name="Zwirko Z."/>
            <person name="Jaffe D.B."/>
            <person name="Alvarez P."/>
            <person name="Brockman W."/>
            <person name="Butler J."/>
            <person name="Chin C."/>
            <person name="Gnerre S."/>
            <person name="Grabherr M."/>
            <person name="Kleber M."/>
            <person name="Mauceli E."/>
            <person name="MacCallum I."/>
        </authorList>
    </citation>
    <scope>NUCLEOTIDE SEQUENCE [LARGE SCALE GENOMIC DNA]</scope>
    <source>
        <strain evidence="3">white501</strain>
    </source>
</reference>
<dbReference type="PhylomeDB" id="B4QIS7"/>
<evidence type="ECO:0000313" key="3">
    <source>
        <dbReference type="Proteomes" id="UP000000304"/>
    </source>
</evidence>
<feature type="region of interest" description="Disordered" evidence="1">
    <location>
        <begin position="1"/>
        <end position="30"/>
    </location>
</feature>